<proteinExistence type="predicted"/>
<dbReference type="AlphaFoldDB" id="A0A5P6PHX4"/>
<sequence length="233" mass="25339">MSKLPVRESKKEVLSPLVQGGLTLLQGVLPALTAIVGGLYVLSSHYADQAAAEKVQAEQQMTSARSRYLDARKPFFEKQLATYLEAARVGGVLATVRPGTAEWTAAKVKFYALYWSELTMVEDRDVAESMVKLERTLRNYAAMNATRQDVRIRTYCLSRALNISIESTWSLEVKQTAAPVPPDVPTRDQCAQPVEVKPSNAPVVPDDDLGPTTSGDKAGGGGSKLRGNFAPQQ</sequence>
<feature type="transmembrane region" description="Helical" evidence="2">
    <location>
        <begin position="21"/>
        <end position="42"/>
    </location>
</feature>
<keyword evidence="2" id="KW-0472">Membrane</keyword>
<reference evidence="4" key="1">
    <citation type="submission" date="2019-10" db="EMBL/GenBank/DDBJ databases">
        <title>Complete Genome Sequence of Bradyrhizobium betae type strain PL7HG1T.</title>
        <authorList>
            <person name="Bromfield E.S.P."/>
            <person name="Cloutier S."/>
        </authorList>
    </citation>
    <scope>NUCLEOTIDE SEQUENCE [LARGE SCALE GENOMIC DNA]</scope>
    <source>
        <strain evidence="4">PL7HG1</strain>
    </source>
</reference>
<organism evidence="3 4">
    <name type="scientific">Bradyrhizobium betae</name>
    <dbReference type="NCBI Taxonomy" id="244734"/>
    <lineage>
        <taxon>Bacteria</taxon>
        <taxon>Pseudomonadati</taxon>
        <taxon>Pseudomonadota</taxon>
        <taxon>Alphaproteobacteria</taxon>
        <taxon>Hyphomicrobiales</taxon>
        <taxon>Nitrobacteraceae</taxon>
        <taxon>Bradyrhizobium</taxon>
    </lineage>
</organism>
<dbReference type="KEGG" id="bbet:F8237_33995"/>
<dbReference type="Proteomes" id="UP000325641">
    <property type="component" value="Chromosome"/>
</dbReference>
<accession>A0A5P6PHX4</accession>
<feature type="region of interest" description="Disordered" evidence="1">
    <location>
        <begin position="178"/>
        <end position="233"/>
    </location>
</feature>
<dbReference type="EMBL" id="CP044543">
    <property type="protein sequence ID" value="QFI76963.1"/>
    <property type="molecule type" value="Genomic_DNA"/>
</dbReference>
<evidence type="ECO:0000256" key="2">
    <source>
        <dbReference type="SAM" id="Phobius"/>
    </source>
</evidence>
<keyword evidence="2" id="KW-0812">Transmembrane</keyword>
<evidence type="ECO:0000313" key="4">
    <source>
        <dbReference type="Proteomes" id="UP000325641"/>
    </source>
</evidence>
<keyword evidence="2" id="KW-1133">Transmembrane helix</keyword>
<dbReference type="OrthoDB" id="7064750at2"/>
<evidence type="ECO:0000256" key="1">
    <source>
        <dbReference type="SAM" id="MobiDB-lite"/>
    </source>
</evidence>
<name>A0A5P6PHX4_9BRAD</name>
<gene>
    <name evidence="3" type="ORF">F8237_33995</name>
</gene>
<evidence type="ECO:0000313" key="3">
    <source>
        <dbReference type="EMBL" id="QFI76963.1"/>
    </source>
</evidence>
<protein>
    <submittedName>
        <fullName evidence="3">Uncharacterized protein</fullName>
    </submittedName>
</protein>
<dbReference type="RefSeq" id="WP_151650361.1">
    <property type="nucleotide sequence ID" value="NZ_CP044543.1"/>
</dbReference>